<organism evidence="2 3">
    <name type="scientific">Arctia plantaginis</name>
    <name type="common">Wood tiger moth</name>
    <name type="synonym">Phalaena plantaginis</name>
    <dbReference type="NCBI Taxonomy" id="874455"/>
    <lineage>
        <taxon>Eukaryota</taxon>
        <taxon>Metazoa</taxon>
        <taxon>Ecdysozoa</taxon>
        <taxon>Arthropoda</taxon>
        <taxon>Hexapoda</taxon>
        <taxon>Insecta</taxon>
        <taxon>Pterygota</taxon>
        <taxon>Neoptera</taxon>
        <taxon>Endopterygota</taxon>
        <taxon>Lepidoptera</taxon>
        <taxon>Glossata</taxon>
        <taxon>Ditrysia</taxon>
        <taxon>Noctuoidea</taxon>
        <taxon>Erebidae</taxon>
        <taxon>Arctiinae</taxon>
        <taxon>Arctia</taxon>
    </lineage>
</organism>
<dbReference type="PANTHER" id="PTHR46609">
    <property type="entry name" value="EXONUCLEASE, PHAGE-TYPE/RECB, C-TERMINAL DOMAIN-CONTAINING PROTEIN"/>
    <property type="match status" value="1"/>
</dbReference>
<dbReference type="Pfam" id="PF09588">
    <property type="entry name" value="YqaJ"/>
    <property type="match status" value="1"/>
</dbReference>
<feature type="domain" description="YqaJ viral recombinase" evidence="1">
    <location>
        <begin position="83"/>
        <end position="231"/>
    </location>
</feature>
<dbReference type="OrthoDB" id="421276at2759"/>
<name>A0A8S1B1I9_ARCPL</name>
<evidence type="ECO:0000259" key="1">
    <source>
        <dbReference type="Pfam" id="PF09588"/>
    </source>
</evidence>
<sequence length="348" mass="40750">MSTFDNKYRKLRGLKKRANYKKPQKMCDAIIQNKDYGEQSSKPDVSDDVLNLMKETFLSTLKKSEEERTRTERQTILQSESSEWLELRRSLLTASNFGKVIKMKPDTSCANIVKQLLYKINIEAVPLQHGREYEKKALQQLSTQEAVDIRHCGLYIDPEIPYLGATPDGIIDEETIVEVKCPITAFKTGLEEAITKKIVNFWIKDKSGNLEINKNHNWYYQVQEQLHVTRKSKCVFAVWFSESQPLKTEIIYRDDDYFENKMKPKLCNFYLNCILPEILDPRHTRNMEIRNPTYIMEAIKKKEEKKKLEISKRKIQRIIPIAEQEENTTLSLYQESIRSSTPVIPEAE</sequence>
<dbReference type="CDD" id="cd22343">
    <property type="entry name" value="PDDEXK_lambda_exonuclease-like"/>
    <property type="match status" value="1"/>
</dbReference>
<comment type="caution">
    <text evidence="2">The sequence shown here is derived from an EMBL/GenBank/DDBJ whole genome shotgun (WGS) entry which is preliminary data.</text>
</comment>
<keyword evidence="3" id="KW-1185">Reference proteome</keyword>
<dbReference type="AlphaFoldDB" id="A0A8S1B1I9"/>
<evidence type="ECO:0000313" key="2">
    <source>
        <dbReference type="EMBL" id="CAB3252762.1"/>
    </source>
</evidence>
<dbReference type="Gene3D" id="3.90.320.10">
    <property type="match status" value="1"/>
</dbReference>
<dbReference type="InterPro" id="IPR019080">
    <property type="entry name" value="YqaJ_viral_recombinase"/>
</dbReference>
<dbReference type="GO" id="GO:0006281">
    <property type="term" value="P:DNA repair"/>
    <property type="evidence" value="ECO:0007669"/>
    <property type="project" value="UniProtKB-ARBA"/>
</dbReference>
<dbReference type="EMBL" id="CADEBC010000558">
    <property type="protein sequence ID" value="CAB3252762.1"/>
    <property type="molecule type" value="Genomic_DNA"/>
</dbReference>
<evidence type="ECO:0000313" key="3">
    <source>
        <dbReference type="Proteomes" id="UP000494106"/>
    </source>
</evidence>
<dbReference type="InterPro" id="IPR011335">
    <property type="entry name" value="Restrct_endonuc-II-like"/>
</dbReference>
<proteinExistence type="predicted"/>
<protein>
    <recommendedName>
        <fullName evidence="1">YqaJ viral recombinase domain-containing protein</fullName>
    </recommendedName>
</protein>
<dbReference type="InterPro" id="IPR011604">
    <property type="entry name" value="PDDEXK-like_dom_sf"/>
</dbReference>
<dbReference type="SUPFAM" id="SSF52980">
    <property type="entry name" value="Restriction endonuclease-like"/>
    <property type="match status" value="1"/>
</dbReference>
<dbReference type="InterPro" id="IPR051703">
    <property type="entry name" value="NF-kappa-B_Signaling_Reg"/>
</dbReference>
<reference evidence="2 3" key="1">
    <citation type="submission" date="2020-04" db="EMBL/GenBank/DDBJ databases">
        <authorList>
            <person name="Wallbank WR R."/>
            <person name="Pardo Diaz C."/>
            <person name="Kozak K."/>
            <person name="Martin S."/>
            <person name="Jiggins C."/>
            <person name="Moest M."/>
            <person name="Warren A I."/>
            <person name="Byers J.R.P. K."/>
            <person name="Montejo-Kovacevich G."/>
            <person name="Yen C E."/>
        </authorList>
    </citation>
    <scope>NUCLEOTIDE SEQUENCE [LARGE SCALE GENOMIC DNA]</scope>
</reference>
<dbReference type="PANTHER" id="PTHR46609:SF8">
    <property type="entry name" value="YQAJ VIRAL RECOMBINASE DOMAIN-CONTAINING PROTEIN"/>
    <property type="match status" value="1"/>
</dbReference>
<gene>
    <name evidence="2" type="ORF">APLA_LOCUS13682</name>
</gene>
<accession>A0A8S1B1I9</accession>
<dbReference type="Proteomes" id="UP000494106">
    <property type="component" value="Unassembled WGS sequence"/>
</dbReference>